<name>A0A8J7TTG7_9PROT</name>
<evidence type="ECO:0000256" key="1">
    <source>
        <dbReference type="ARBA" id="ARBA00001561"/>
    </source>
</evidence>
<evidence type="ECO:0000259" key="6">
    <source>
        <dbReference type="SMART" id="SM00644"/>
    </source>
</evidence>
<accession>A0A8J7TTG7</accession>
<dbReference type="Proteomes" id="UP000664414">
    <property type="component" value="Unassembled WGS sequence"/>
</dbReference>
<dbReference type="EC" id="3.5.1.28" evidence="3"/>
<dbReference type="InterPro" id="IPR051206">
    <property type="entry name" value="NAMLAA_amidase_2"/>
</dbReference>
<dbReference type="InterPro" id="IPR002502">
    <property type="entry name" value="Amidase_domain"/>
</dbReference>
<evidence type="ECO:0000256" key="3">
    <source>
        <dbReference type="ARBA" id="ARBA00011901"/>
    </source>
</evidence>
<evidence type="ECO:0000256" key="4">
    <source>
        <dbReference type="ARBA" id="ARBA00022801"/>
    </source>
</evidence>
<dbReference type="Gene3D" id="1.10.101.10">
    <property type="entry name" value="PGBD-like superfamily/PGBD"/>
    <property type="match status" value="1"/>
</dbReference>
<comment type="similarity">
    <text evidence="2">Belongs to the N-acetylmuramoyl-L-alanine amidase 2 family.</text>
</comment>
<dbReference type="GO" id="GO:0071555">
    <property type="term" value="P:cell wall organization"/>
    <property type="evidence" value="ECO:0007669"/>
    <property type="project" value="UniProtKB-KW"/>
</dbReference>
<evidence type="ECO:0000256" key="5">
    <source>
        <dbReference type="ARBA" id="ARBA00023316"/>
    </source>
</evidence>
<dbReference type="EMBL" id="JAFKGL010000013">
    <property type="protein sequence ID" value="MBN9412870.1"/>
    <property type="molecule type" value="Genomic_DNA"/>
</dbReference>
<dbReference type="GO" id="GO:0009254">
    <property type="term" value="P:peptidoglycan turnover"/>
    <property type="evidence" value="ECO:0007669"/>
    <property type="project" value="TreeGrafter"/>
</dbReference>
<evidence type="ECO:0000256" key="2">
    <source>
        <dbReference type="ARBA" id="ARBA00007553"/>
    </source>
</evidence>
<dbReference type="GO" id="GO:0009253">
    <property type="term" value="P:peptidoglycan catabolic process"/>
    <property type="evidence" value="ECO:0007669"/>
    <property type="project" value="InterPro"/>
</dbReference>
<dbReference type="Pfam" id="PF01510">
    <property type="entry name" value="Amidase_2"/>
    <property type="match status" value="1"/>
</dbReference>
<reference evidence="7" key="1">
    <citation type="submission" date="2021-02" db="EMBL/GenBank/DDBJ databases">
        <title>Thiocyanate and organic carbon inputs drive convergent selection for specific autotrophic Afipia and Thiobacillus strains within complex microbiomes.</title>
        <authorList>
            <person name="Huddy R.J."/>
            <person name="Sachdeva R."/>
            <person name="Kadzinga F."/>
            <person name="Kantor R.S."/>
            <person name="Harrison S.T.L."/>
            <person name="Banfield J.F."/>
        </authorList>
    </citation>
    <scope>NUCLEOTIDE SEQUENCE</scope>
    <source>
        <strain evidence="7">SCN18_10_11_15_R4_P_38_20</strain>
    </source>
</reference>
<dbReference type="InterPro" id="IPR036505">
    <property type="entry name" value="Amidase/PGRP_sf"/>
</dbReference>
<dbReference type="GO" id="GO:0008745">
    <property type="term" value="F:N-acetylmuramoyl-L-alanine amidase activity"/>
    <property type="evidence" value="ECO:0007669"/>
    <property type="project" value="UniProtKB-EC"/>
</dbReference>
<organism evidence="7 8">
    <name type="scientific">Candidatus Paracaedimonas acanthamoebae</name>
    <dbReference type="NCBI Taxonomy" id="244581"/>
    <lineage>
        <taxon>Bacteria</taxon>
        <taxon>Pseudomonadati</taxon>
        <taxon>Pseudomonadota</taxon>
        <taxon>Alphaproteobacteria</taxon>
        <taxon>Holosporales</taxon>
        <taxon>Caedimonadaceae</taxon>
        <taxon>Candidatus Paracaedimonas</taxon>
    </lineage>
</organism>
<proteinExistence type="inferred from homology"/>
<keyword evidence="4" id="KW-0378">Hydrolase</keyword>
<dbReference type="SUPFAM" id="SSF47090">
    <property type="entry name" value="PGBD-like"/>
    <property type="match status" value="1"/>
</dbReference>
<dbReference type="SMART" id="SM00644">
    <property type="entry name" value="Ami_2"/>
    <property type="match status" value="1"/>
</dbReference>
<comment type="caution">
    <text evidence="7">The sequence shown here is derived from an EMBL/GenBank/DDBJ whole genome shotgun (WGS) entry which is preliminary data.</text>
</comment>
<dbReference type="AlphaFoldDB" id="A0A8J7TTG7"/>
<dbReference type="InterPro" id="IPR036365">
    <property type="entry name" value="PGBD-like_sf"/>
</dbReference>
<evidence type="ECO:0000313" key="7">
    <source>
        <dbReference type="EMBL" id="MBN9412870.1"/>
    </source>
</evidence>
<evidence type="ECO:0000313" key="8">
    <source>
        <dbReference type="Proteomes" id="UP000664414"/>
    </source>
</evidence>
<dbReference type="CDD" id="cd06583">
    <property type="entry name" value="PGRP"/>
    <property type="match status" value="1"/>
</dbReference>
<dbReference type="SUPFAM" id="SSF55846">
    <property type="entry name" value="N-acetylmuramoyl-L-alanine amidase-like"/>
    <property type="match status" value="1"/>
</dbReference>
<keyword evidence="5" id="KW-0961">Cell wall biogenesis/degradation</keyword>
<gene>
    <name evidence="7" type="ORF">J0H12_02945</name>
</gene>
<feature type="domain" description="N-acetylmuramoyl-L-alanine amidase" evidence="6">
    <location>
        <begin position="7"/>
        <end position="145"/>
    </location>
</feature>
<dbReference type="PANTHER" id="PTHR30417:SF1">
    <property type="entry name" value="N-ACETYLMURAMOYL-L-ALANINE AMIDASE AMID"/>
    <property type="match status" value="1"/>
</dbReference>
<dbReference type="InterPro" id="IPR036366">
    <property type="entry name" value="PGBDSf"/>
</dbReference>
<sequence length="235" mass="26752">MYKNFCSLNYNVRSAQASIEYLIYHYTACDLATSLKILCDDKSVNPVSAHYLIDEKGDVYQLVDEGKRAWHAGKSSWEGRDDINSWSIGIELVNPGHGPHYRPFPKAQMESLASLSLQIIDRYKIKPWNILGHSDIAPTRKVDPGELFDWKWLASQGIGLMPSFEGALTSNNSLEMTLKLLKQYGYGIDGLEEKHLQAVLYAFQMHFTPSHITKQPDIETYNALLNLLEKKNKED</sequence>
<dbReference type="Gene3D" id="3.40.80.10">
    <property type="entry name" value="Peptidoglycan recognition protein-like"/>
    <property type="match status" value="1"/>
</dbReference>
<dbReference type="PANTHER" id="PTHR30417">
    <property type="entry name" value="N-ACETYLMURAMOYL-L-ALANINE AMIDASE AMID"/>
    <property type="match status" value="1"/>
</dbReference>
<comment type="catalytic activity">
    <reaction evidence="1">
        <text>Hydrolyzes the link between N-acetylmuramoyl residues and L-amino acid residues in certain cell-wall glycopeptides.</text>
        <dbReference type="EC" id="3.5.1.28"/>
    </reaction>
</comment>
<protein>
    <recommendedName>
        <fullName evidence="3">N-acetylmuramoyl-L-alanine amidase</fullName>
        <ecNumber evidence="3">3.5.1.28</ecNumber>
    </recommendedName>
</protein>